<dbReference type="EMBL" id="FNBU01000009">
    <property type="protein sequence ID" value="SDF40713.1"/>
    <property type="molecule type" value="Genomic_DNA"/>
</dbReference>
<evidence type="ECO:0000256" key="2">
    <source>
        <dbReference type="ARBA" id="ARBA00023235"/>
    </source>
</evidence>
<comment type="similarity">
    <text evidence="1 4">Belongs to the 4-oxalocrotonate tautomerase family.</text>
</comment>
<dbReference type="NCBIfam" id="TIGR00013">
    <property type="entry name" value="taut"/>
    <property type="match status" value="1"/>
</dbReference>
<evidence type="ECO:0000313" key="6">
    <source>
        <dbReference type="EMBL" id="SDF40713.1"/>
    </source>
</evidence>
<dbReference type="EC" id="5.3.2.-" evidence="4"/>
<dbReference type="Gene3D" id="3.30.429.10">
    <property type="entry name" value="Macrophage Migration Inhibitory Factor"/>
    <property type="match status" value="1"/>
</dbReference>
<feature type="domain" description="4-oxalocrotonate tautomerase-like" evidence="5">
    <location>
        <begin position="2"/>
        <end position="58"/>
    </location>
</feature>
<dbReference type="InterPro" id="IPR018191">
    <property type="entry name" value="4-OT"/>
</dbReference>
<evidence type="ECO:0000256" key="3">
    <source>
        <dbReference type="PIRSR" id="PIRSR618191-1"/>
    </source>
</evidence>
<sequence length="61" mass="6900">MPVVQIDMLEGRTLEQKRELVKKVTEVIVETANCPPEAVTIIIREMPKEHLGKAGKLRSDM</sequence>
<dbReference type="STRING" id="1123285.SAMN05660235_01495"/>
<dbReference type="GO" id="GO:0016853">
    <property type="term" value="F:isomerase activity"/>
    <property type="evidence" value="ECO:0007669"/>
    <property type="project" value="UniProtKB-UniRule"/>
</dbReference>
<feature type="active site" description="Proton acceptor; via imino nitrogen" evidence="3">
    <location>
        <position position="2"/>
    </location>
</feature>
<evidence type="ECO:0000256" key="1">
    <source>
        <dbReference type="ARBA" id="ARBA00006723"/>
    </source>
</evidence>
<dbReference type="RefSeq" id="WP_093689579.1">
    <property type="nucleotide sequence ID" value="NZ_FNBU01000009.1"/>
</dbReference>
<dbReference type="AlphaFoldDB" id="A0A1G7KU16"/>
<evidence type="ECO:0000259" key="5">
    <source>
        <dbReference type="Pfam" id="PF01361"/>
    </source>
</evidence>
<dbReference type="Proteomes" id="UP000243333">
    <property type="component" value="Unassembled WGS sequence"/>
</dbReference>
<proteinExistence type="inferred from homology"/>
<dbReference type="NCBIfam" id="NF002571">
    <property type="entry name" value="PRK02220.1"/>
    <property type="match status" value="1"/>
</dbReference>
<dbReference type="PANTHER" id="PTHR35530">
    <property type="entry name" value="TAUTOMERASE-RELATED"/>
    <property type="match status" value="1"/>
</dbReference>
<dbReference type="SUPFAM" id="SSF55331">
    <property type="entry name" value="Tautomerase/MIF"/>
    <property type="match status" value="1"/>
</dbReference>
<dbReference type="OrthoDB" id="5405937at2"/>
<name>A0A1G7KU16_9FIRM</name>
<organism evidence="6 7">
    <name type="scientific">Sporolituus thermophilus DSM 23256</name>
    <dbReference type="NCBI Taxonomy" id="1123285"/>
    <lineage>
        <taxon>Bacteria</taxon>
        <taxon>Bacillati</taxon>
        <taxon>Bacillota</taxon>
        <taxon>Negativicutes</taxon>
        <taxon>Selenomonadales</taxon>
        <taxon>Sporomusaceae</taxon>
        <taxon>Sporolituus</taxon>
    </lineage>
</organism>
<dbReference type="CDD" id="cd00491">
    <property type="entry name" value="4Oxalocrotonate_Tautomerase"/>
    <property type="match status" value="1"/>
</dbReference>
<dbReference type="NCBIfam" id="NF041920">
    <property type="entry name" value="DmpI"/>
    <property type="match status" value="1"/>
</dbReference>
<reference evidence="7" key="1">
    <citation type="submission" date="2016-10" db="EMBL/GenBank/DDBJ databases">
        <authorList>
            <person name="Varghese N."/>
            <person name="Submissions S."/>
        </authorList>
    </citation>
    <scope>NUCLEOTIDE SEQUENCE [LARGE SCALE GENOMIC DNA]</scope>
    <source>
        <strain evidence="7">DSM 23256</strain>
    </source>
</reference>
<dbReference type="NCBIfam" id="NF001966">
    <property type="entry name" value="PRK00745.1"/>
    <property type="match status" value="1"/>
</dbReference>
<accession>A0A1G7KU16</accession>
<keyword evidence="2 4" id="KW-0413">Isomerase</keyword>
<dbReference type="Pfam" id="PF01361">
    <property type="entry name" value="Tautomerase"/>
    <property type="match status" value="1"/>
</dbReference>
<dbReference type="InterPro" id="IPR014347">
    <property type="entry name" value="Tautomerase/MIF_sf"/>
</dbReference>
<protein>
    <recommendedName>
        <fullName evidence="4">Tautomerase</fullName>
        <ecNumber evidence="4">5.3.2.-</ecNumber>
    </recommendedName>
</protein>
<dbReference type="InterPro" id="IPR004370">
    <property type="entry name" value="4-OT-like_dom"/>
</dbReference>
<evidence type="ECO:0000256" key="4">
    <source>
        <dbReference type="RuleBase" id="RU362032"/>
    </source>
</evidence>
<dbReference type="PANTHER" id="PTHR35530:SF1">
    <property type="entry name" value="2-HYDROXYMUCONATE TAUTOMERASE"/>
    <property type="match status" value="1"/>
</dbReference>
<gene>
    <name evidence="6" type="ORF">SAMN05660235_01495</name>
</gene>
<keyword evidence="7" id="KW-1185">Reference proteome</keyword>
<evidence type="ECO:0000313" key="7">
    <source>
        <dbReference type="Proteomes" id="UP000243333"/>
    </source>
</evidence>